<dbReference type="Proteomes" id="UP000019028">
    <property type="component" value="Chromosome"/>
</dbReference>
<dbReference type="GO" id="GO:0045892">
    <property type="term" value="P:negative regulation of DNA-templated transcription"/>
    <property type="evidence" value="ECO:0007669"/>
    <property type="project" value="UniProtKB-UniRule"/>
</dbReference>
<evidence type="ECO:0000256" key="1">
    <source>
        <dbReference type="ARBA" id="ARBA00004496"/>
    </source>
</evidence>
<evidence type="ECO:0000313" key="11">
    <source>
        <dbReference type="EMBL" id="AHF78409.1"/>
    </source>
</evidence>
<keyword evidence="7 10" id="KW-0238">DNA-binding</keyword>
<dbReference type="InterPro" id="IPR013335">
    <property type="entry name" value="Trp_repress_bac"/>
</dbReference>
<dbReference type="OrthoDB" id="5704033at2"/>
<dbReference type="GO" id="GO:0043565">
    <property type="term" value="F:sequence-specific DNA binding"/>
    <property type="evidence" value="ECO:0007669"/>
    <property type="project" value="UniProtKB-UniRule"/>
</dbReference>
<dbReference type="HAMAP" id="MF_00475">
    <property type="entry name" value="Trp_repressor"/>
    <property type="match status" value="1"/>
</dbReference>
<dbReference type="HOGENOM" id="CLU_147939_0_0_6"/>
<accession>W0HXB1</accession>
<evidence type="ECO:0000256" key="9">
    <source>
        <dbReference type="ARBA" id="ARBA00025375"/>
    </source>
</evidence>
<dbReference type="FunFam" id="1.10.1270.10:FF:000001">
    <property type="entry name" value="Trp operon repressor"/>
    <property type="match status" value="1"/>
</dbReference>
<reference evidence="11 12" key="1">
    <citation type="journal article" date="2014" name="Genome Biol. Evol.">
        <title>Genome degeneration and adaptation in a nascent stage of symbiosis.</title>
        <authorList>
            <person name="Oakeson K.F."/>
            <person name="Gil R."/>
            <person name="Clayton A.L."/>
            <person name="Dunn D.M."/>
            <person name="von Niederhausern A.C."/>
            <person name="Hamil C."/>
            <person name="Aoyagi A."/>
            <person name="Duval B."/>
            <person name="Baca A."/>
            <person name="Silva F.J."/>
            <person name="Vallier A."/>
            <person name="Jackson D.G."/>
            <person name="Latorre A."/>
            <person name="Weiss R.B."/>
            <person name="Heddi A."/>
            <person name="Moya A."/>
            <person name="Dale C."/>
        </authorList>
    </citation>
    <scope>NUCLEOTIDE SEQUENCE [LARGE SCALE GENOMIC DNA]</scope>
    <source>
        <strain evidence="11 12">HS1</strain>
    </source>
</reference>
<evidence type="ECO:0000313" key="12">
    <source>
        <dbReference type="Proteomes" id="UP000019028"/>
    </source>
</evidence>
<evidence type="ECO:0000256" key="5">
    <source>
        <dbReference type="ARBA" id="ARBA00022491"/>
    </source>
</evidence>
<name>W0HXB1_9GAMM</name>
<evidence type="ECO:0000256" key="2">
    <source>
        <dbReference type="ARBA" id="ARBA00007027"/>
    </source>
</evidence>
<evidence type="ECO:0000256" key="4">
    <source>
        <dbReference type="ARBA" id="ARBA00022490"/>
    </source>
</evidence>
<dbReference type="NCBIfam" id="TIGR01321">
    <property type="entry name" value="TrpR"/>
    <property type="match status" value="1"/>
</dbReference>
<comment type="similarity">
    <text evidence="2 10">Belongs to the TrpR family.</text>
</comment>
<dbReference type="SUPFAM" id="SSF48295">
    <property type="entry name" value="TrpR-like"/>
    <property type="match status" value="1"/>
</dbReference>
<keyword evidence="4 10" id="KW-0963">Cytoplasm</keyword>
<dbReference type="PANTHER" id="PTHR38025:SF1">
    <property type="entry name" value="TRP OPERON REPRESSOR"/>
    <property type="match status" value="1"/>
</dbReference>
<keyword evidence="12" id="KW-1185">Reference proteome</keyword>
<evidence type="ECO:0000256" key="7">
    <source>
        <dbReference type="ARBA" id="ARBA00023125"/>
    </source>
</evidence>
<proteinExistence type="inferred from homology"/>
<dbReference type="Pfam" id="PF01371">
    <property type="entry name" value="Trp_repressor"/>
    <property type="match status" value="1"/>
</dbReference>
<keyword evidence="6 10" id="KW-0805">Transcription regulation</keyword>
<comment type="subunit">
    <text evidence="10">Homodimer.</text>
</comment>
<dbReference type="GO" id="GO:0005737">
    <property type="term" value="C:cytoplasm"/>
    <property type="evidence" value="ECO:0007669"/>
    <property type="project" value="UniProtKB-SubCell"/>
</dbReference>
<gene>
    <name evidence="10 11" type="primary">trpR</name>
    <name evidence="11" type="ORF">Sant_3417</name>
</gene>
<dbReference type="PANTHER" id="PTHR38025">
    <property type="entry name" value="TRP OPERON REPRESSOR"/>
    <property type="match status" value="1"/>
</dbReference>
<organism evidence="11 12">
    <name type="scientific">Sodalis praecaptivus</name>
    <dbReference type="NCBI Taxonomy" id="1239307"/>
    <lineage>
        <taxon>Bacteria</taxon>
        <taxon>Pseudomonadati</taxon>
        <taxon>Pseudomonadota</taxon>
        <taxon>Gammaproteobacteria</taxon>
        <taxon>Enterobacterales</taxon>
        <taxon>Bruguierivoracaceae</taxon>
        <taxon>Sodalis</taxon>
    </lineage>
</organism>
<dbReference type="PATRIC" id="fig|1239307.3.peg.3768"/>
<dbReference type="Gene3D" id="1.10.1270.10">
    <property type="entry name" value="TrpR-like"/>
    <property type="match status" value="1"/>
</dbReference>
<dbReference type="AlphaFoldDB" id="W0HXB1"/>
<dbReference type="InterPro" id="IPR038116">
    <property type="entry name" value="TrpR-like_sf"/>
</dbReference>
<sequence length="111" mass="12182">MNATSSTAGADAGADRLEQDWRTFARLLGQAYADELHVPLLQLMLTPDEREALATRIRIIQALLAGDVSQRELKNELGTGIATITRGSNSLKSAPPELKRWLMQQLLNTPV</sequence>
<protein>
    <recommendedName>
        <fullName evidence="3 10">Trp operon repressor</fullName>
    </recommendedName>
</protein>
<evidence type="ECO:0000256" key="8">
    <source>
        <dbReference type="ARBA" id="ARBA00023163"/>
    </source>
</evidence>
<evidence type="ECO:0000256" key="6">
    <source>
        <dbReference type="ARBA" id="ARBA00023015"/>
    </source>
</evidence>
<keyword evidence="8 10" id="KW-0804">Transcription</keyword>
<keyword evidence="5 10" id="KW-0678">Repressor</keyword>
<comment type="function">
    <text evidence="9 10">This protein is an aporepressor. When complexed with L-tryptophan it binds the operator region of the trp operon (5'-ACTAGT-'3') and prevents the initiation of transcription. The complex also regulates trp repressor biosynthesis by binding to its regulatory region.</text>
</comment>
<comment type="subcellular location">
    <subcellularLocation>
        <location evidence="1 10">Cytoplasm</location>
    </subcellularLocation>
</comment>
<dbReference type="InterPro" id="IPR000831">
    <property type="entry name" value="Trp_repress"/>
</dbReference>
<dbReference type="KEGG" id="sod:Sant_3417"/>
<evidence type="ECO:0000256" key="3">
    <source>
        <dbReference type="ARBA" id="ARBA00020177"/>
    </source>
</evidence>
<dbReference type="GO" id="GO:0003700">
    <property type="term" value="F:DNA-binding transcription factor activity"/>
    <property type="evidence" value="ECO:0007669"/>
    <property type="project" value="UniProtKB-UniRule"/>
</dbReference>
<evidence type="ECO:0000256" key="10">
    <source>
        <dbReference type="HAMAP-Rule" id="MF_00475"/>
    </source>
</evidence>
<dbReference type="PIRSF" id="PIRSF003196">
    <property type="entry name" value="Trp_repressor"/>
    <property type="match status" value="1"/>
</dbReference>
<dbReference type="RefSeq" id="WP_025423541.1">
    <property type="nucleotide sequence ID" value="NZ_CAUIKD010000141.1"/>
</dbReference>
<feature type="DNA-binding region" evidence="10">
    <location>
        <begin position="70"/>
        <end position="93"/>
    </location>
</feature>
<dbReference type="EMBL" id="CP006569">
    <property type="protein sequence ID" value="AHF78409.1"/>
    <property type="molecule type" value="Genomic_DNA"/>
</dbReference>
<dbReference type="InterPro" id="IPR010921">
    <property type="entry name" value="Trp_repressor/repl_initiator"/>
</dbReference>